<keyword evidence="2" id="KW-1185">Reference proteome</keyword>
<dbReference type="Proteomes" id="UP000448575">
    <property type="component" value="Unassembled WGS sequence"/>
</dbReference>
<organism evidence="1 2">
    <name type="scientific">Pseudoduganella guangdongensis</name>
    <dbReference type="NCBI Taxonomy" id="2692179"/>
    <lineage>
        <taxon>Bacteria</taxon>
        <taxon>Pseudomonadati</taxon>
        <taxon>Pseudomonadota</taxon>
        <taxon>Betaproteobacteria</taxon>
        <taxon>Burkholderiales</taxon>
        <taxon>Oxalobacteraceae</taxon>
        <taxon>Telluria group</taxon>
        <taxon>Pseudoduganella</taxon>
    </lineage>
</organism>
<evidence type="ECO:0000313" key="1">
    <source>
        <dbReference type="EMBL" id="MYN04649.1"/>
    </source>
</evidence>
<dbReference type="EMBL" id="WWCJ01000019">
    <property type="protein sequence ID" value="MYN04649.1"/>
    <property type="molecule type" value="Genomic_DNA"/>
</dbReference>
<comment type="caution">
    <text evidence="1">The sequence shown here is derived from an EMBL/GenBank/DDBJ whole genome shotgun (WGS) entry which is preliminary data.</text>
</comment>
<reference evidence="1 2" key="1">
    <citation type="submission" date="2019-12" db="EMBL/GenBank/DDBJ databases">
        <title>Novel species isolated from a subtropical stream in China.</title>
        <authorList>
            <person name="Lu H."/>
        </authorList>
    </citation>
    <scope>NUCLEOTIDE SEQUENCE [LARGE SCALE GENOMIC DNA]</scope>
    <source>
        <strain evidence="1 2">DS3</strain>
    </source>
</reference>
<protein>
    <submittedName>
        <fullName evidence="1">Uncharacterized protein</fullName>
    </submittedName>
</protein>
<name>A0A6N9HMP0_9BURK</name>
<gene>
    <name evidence="1" type="ORF">GTP41_21375</name>
</gene>
<evidence type="ECO:0000313" key="2">
    <source>
        <dbReference type="Proteomes" id="UP000448575"/>
    </source>
</evidence>
<dbReference type="RefSeq" id="WP_161027607.1">
    <property type="nucleotide sequence ID" value="NZ_WWCJ01000019.1"/>
</dbReference>
<sequence>MTRPYEWKPIPHQLDVTCPNCGQQAEFEFAEVVRIKLKVDIEFFQKSSVFEYQQFEDSCGHLWHAAIFFQGMHGSPHRAIHELPDGYSAQDWEHSRYLSNRKTWPVGSVHCANCHLRRRHRLNWPDDAYFSIAYRHHVLWAFHRESAVDLLAYLLNAKRGVSGYRWGTYLMHVPTVFKVKKAREAVGKKLARLLGMA</sequence>
<proteinExistence type="predicted"/>
<accession>A0A6N9HMP0</accession>
<dbReference type="AlphaFoldDB" id="A0A6N9HMP0"/>